<reference evidence="2" key="1">
    <citation type="submission" date="2021-01" db="EMBL/GenBank/DDBJ databases">
        <authorList>
            <person name="Corre E."/>
            <person name="Pelletier E."/>
            <person name="Niang G."/>
            <person name="Scheremetjew M."/>
            <person name="Finn R."/>
            <person name="Kale V."/>
            <person name="Holt S."/>
            <person name="Cochrane G."/>
            <person name="Meng A."/>
            <person name="Brown T."/>
            <person name="Cohen L."/>
        </authorList>
    </citation>
    <scope>NUCLEOTIDE SEQUENCE</scope>
    <source>
        <strain evidence="2">CCMP3105</strain>
    </source>
</reference>
<gene>
    <name evidence="2" type="ORF">AMON00008_LOCUS59394</name>
</gene>
<dbReference type="EMBL" id="HBNR01082951">
    <property type="protein sequence ID" value="CAE4660330.1"/>
    <property type="molecule type" value="Transcribed_RNA"/>
</dbReference>
<evidence type="ECO:0000256" key="1">
    <source>
        <dbReference type="SAM" id="MobiDB-lite"/>
    </source>
</evidence>
<proteinExistence type="predicted"/>
<organism evidence="2">
    <name type="scientific">Alexandrium monilatum</name>
    <dbReference type="NCBI Taxonomy" id="311494"/>
    <lineage>
        <taxon>Eukaryota</taxon>
        <taxon>Sar</taxon>
        <taxon>Alveolata</taxon>
        <taxon>Dinophyceae</taxon>
        <taxon>Gonyaulacales</taxon>
        <taxon>Pyrocystaceae</taxon>
        <taxon>Alexandrium</taxon>
    </lineage>
</organism>
<name>A0A7S4SYS5_9DINO</name>
<feature type="compositionally biased region" description="Basic and acidic residues" evidence="1">
    <location>
        <begin position="129"/>
        <end position="140"/>
    </location>
</feature>
<protein>
    <submittedName>
        <fullName evidence="2">Uncharacterized protein</fullName>
    </submittedName>
</protein>
<feature type="region of interest" description="Disordered" evidence="1">
    <location>
        <begin position="129"/>
        <end position="169"/>
    </location>
</feature>
<evidence type="ECO:0000313" key="2">
    <source>
        <dbReference type="EMBL" id="CAE4660330.1"/>
    </source>
</evidence>
<feature type="compositionally biased region" description="Acidic residues" evidence="1">
    <location>
        <begin position="149"/>
        <end position="160"/>
    </location>
</feature>
<accession>A0A7S4SYS5</accession>
<sequence>MAANMTGAARERLFNSAQPPFTNIEGIMGLEAGLRTGLPYFSVNKWSAPALLGQTFQGGSPTQEYMRNFTASFAPLPPEALGGNQDIYSMYCSAMGLGENLVYSSLLEPTDTPDLMARAVKALNVPRQKGGETVRFEQRESPGPAVAEDSGDDTADESEEPAGVSLEARTAQRCEAECAKPPVYWHRINNDVVQANHAKRAPGVFYGIEFPWNADLLQEYGPRWLTRAFHKAGTLPKNNKVTRLTVERKIKVDAGNNAGKFLFDVEYMRKADHLHTQLFAKIPFAFEGSTLTDRLSSSVNKQPMDLYELNTYRVMEAWLPVKTPHFYYGDISNETTNFILITERIPFAEICGRREGSLKPYEIEGPYEKCKDWMLRGQPKEYYLLTFEMQARIAGAHKSGQLGPEEFLTQHGLSQPRPERANLAAWGVNPHGSTGMAAAVAVKKLEAALRFMSQPAKTLFPAYVAEDSFQQKFVNTMLKYQAYLAEITYFKESDPDYVAMGHMNLNMDNAYFWRDEGGRLDCGLLDWGGFSATSLPHKLYWELNCAEFEDIRANLDEYIAAFIEMYERHGGPRLDHGTVRTGIVMTAFQNLFFMVESVPNCLRQCPEKEWASIQDRHDPRVSGNVGGKSTLRTTLQALNNGVRIIAELGGDEVMEEWIQRFWVGVLQQEPKSSEVIGGR</sequence>
<dbReference type="AlphaFoldDB" id="A0A7S4SYS5"/>